<feature type="region of interest" description="Disordered" evidence="1">
    <location>
        <begin position="204"/>
        <end position="225"/>
    </location>
</feature>
<feature type="compositionally biased region" description="Polar residues" evidence="1">
    <location>
        <begin position="204"/>
        <end position="216"/>
    </location>
</feature>
<accession>E3QQU6</accession>
<feature type="compositionally biased region" description="Polar residues" evidence="1">
    <location>
        <begin position="130"/>
        <end position="150"/>
    </location>
</feature>
<dbReference type="PANTHER" id="PTHR42070">
    <property type="entry name" value="FILAMENT ASSOCIATED PROTEIN, PUTATIVE (AFU_ORTHOLOGUE AFUA_8G06630)-RELATED"/>
    <property type="match status" value="1"/>
</dbReference>
<evidence type="ECO:0000256" key="1">
    <source>
        <dbReference type="SAM" id="MobiDB-lite"/>
    </source>
</evidence>
<feature type="region of interest" description="Disordered" evidence="1">
    <location>
        <begin position="1"/>
        <end position="20"/>
    </location>
</feature>
<feature type="compositionally biased region" description="Polar residues" evidence="1">
    <location>
        <begin position="274"/>
        <end position="284"/>
    </location>
</feature>
<evidence type="ECO:0000313" key="3">
    <source>
        <dbReference type="Proteomes" id="UP000008782"/>
    </source>
</evidence>
<dbReference type="RefSeq" id="XP_008097254.1">
    <property type="nucleotide sequence ID" value="XM_008099063.1"/>
</dbReference>
<proteinExistence type="predicted"/>
<dbReference type="OrthoDB" id="4505928at2759"/>
<reference evidence="3" key="1">
    <citation type="journal article" date="2012" name="Nat. Genet.">
        <title>Lifestyle transitions in plant pathogenic Colletotrichum fungi deciphered by genome and transcriptome analyses.</title>
        <authorList>
            <person name="O'Connell R.J."/>
            <person name="Thon M.R."/>
            <person name="Hacquard S."/>
            <person name="Amyotte S.G."/>
            <person name="Kleemann J."/>
            <person name="Torres M.F."/>
            <person name="Damm U."/>
            <person name="Buiate E.A."/>
            <person name="Epstein L."/>
            <person name="Alkan N."/>
            <person name="Altmueller J."/>
            <person name="Alvarado-Balderrama L."/>
            <person name="Bauser C.A."/>
            <person name="Becker C."/>
            <person name="Birren B.W."/>
            <person name="Chen Z."/>
            <person name="Choi J."/>
            <person name="Crouch J.A."/>
            <person name="Duvick J.P."/>
            <person name="Farman M.A."/>
            <person name="Gan P."/>
            <person name="Heiman D."/>
            <person name="Henrissat B."/>
            <person name="Howard R.J."/>
            <person name="Kabbage M."/>
            <person name="Koch C."/>
            <person name="Kracher B."/>
            <person name="Kubo Y."/>
            <person name="Law A.D."/>
            <person name="Lebrun M.-H."/>
            <person name="Lee Y.-H."/>
            <person name="Miyara I."/>
            <person name="Moore N."/>
            <person name="Neumann U."/>
            <person name="Nordstroem K."/>
            <person name="Panaccione D.G."/>
            <person name="Panstruga R."/>
            <person name="Place M."/>
            <person name="Proctor R.H."/>
            <person name="Prusky D."/>
            <person name="Rech G."/>
            <person name="Reinhardt R."/>
            <person name="Rollins J.A."/>
            <person name="Rounsley S."/>
            <person name="Schardl C.L."/>
            <person name="Schwartz D.C."/>
            <person name="Shenoy N."/>
            <person name="Shirasu K."/>
            <person name="Sikhakolli U.R."/>
            <person name="Stueber K."/>
            <person name="Sukno S.A."/>
            <person name="Sweigard J.A."/>
            <person name="Takano Y."/>
            <person name="Takahara H."/>
            <person name="Trail F."/>
            <person name="van der Does H.C."/>
            <person name="Voll L.M."/>
            <person name="Will I."/>
            <person name="Young S."/>
            <person name="Zeng Q."/>
            <person name="Zhang J."/>
            <person name="Zhou S."/>
            <person name="Dickman M.B."/>
            <person name="Schulze-Lefert P."/>
            <person name="Ver Loren van Themaat E."/>
            <person name="Ma L.-J."/>
            <person name="Vaillancourt L.J."/>
        </authorList>
    </citation>
    <scope>NUCLEOTIDE SEQUENCE [LARGE SCALE GENOMIC DNA]</scope>
    <source>
        <strain evidence="3">M1.001 / M2 / FGSC 10212</strain>
    </source>
</reference>
<keyword evidence="3" id="KW-1185">Reference proteome</keyword>
<name>E3QQU6_COLGM</name>
<dbReference type="AlphaFoldDB" id="E3QQU6"/>
<gene>
    <name evidence="2" type="ORF">GLRG_08378</name>
</gene>
<feature type="region of interest" description="Disordered" evidence="1">
    <location>
        <begin position="127"/>
        <end position="157"/>
    </location>
</feature>
<dbReference type="HOGENOM" id="CLU_852611_0_0_1"/>
<evidence type="ECO:0000313" key="2">
    <source>
        <dbReference type="EMBL" id="EFQ33234.1"/>
    </source>
</evidence>
<dbReference type="STRING" id="645133.E3QQU6"/>
<dbReference type="EMBL" id="GG697368">
    <property type="protein sequence ID" value="EFQ33234.1"/>
    <property type="molecule type" value="Genomic_DNA"/>
</dbReference>
<dbReference type="VEuPathDB" id="FungiDB:GLRG_08378"/>
<feature type="compositionally biased region" description="Basic and acidic residues" evidence="1">
    <location>
        <begin position="1"/>
        <end position="15"/>
    </location>
</feature>
<feature type="region of interest" description="Disordered" evidence="1">
    <location>
        <begin position="274"/>
        <end position="315"/>
    </location>
</feature>
<sequence length="326" mass="35927">MEAEKERSRIRDNQRRSRARKKEYVLEIEQKLRDCQSQGVEASAEVQQAARRVANENHKLRQLLCTLGLVDRQIEQYIKTGELDPSIHNLPLDVRESRTAAAGQEAAALESLLVPRWPACLQNPMPFVSGSRSGSSDRTLTYGPASNSSAEDYGPSAEDVQQSYGLMSASPINLNPSPIYPQPAHPQTHEYGSHQLSRENLQYAESNHSQTSHNPSLNPPGYNPNQTFDYQPIFAAGNPLIGHPPPTCCGPPAATYVVYHPSHQQPISYVASRLGSSASNTSGPASVADADLSVEERASQQTGNPDDNSWLPKTHFNRAYFERRNG</sequence>
<evidence type="ECO:0008006" key="4">
    <source>
        <dbReference type="Google" id="ProtNLM"/>
    </source>
</evidence>
<dbReference type="GeneID" id="24413743"/>
<dbReference type="eggNOG" id="ENOG502S5YK">
    <property type="taxonomic scope" value="Eukaryota"/>
</dbReference>
<dbReference type="Proteomes" id="UP000008782">
    <property type="component" value="Unassembled WGS sequence"/>
</dbReference>
<organism evidence="3">
    <name type="scientific">Colletotrichum graminicola (strain M1.001 / M2 / FGSC 10212)</name>
    <name type="common">Maize anthracnose fungus</name>
    <name type="synonym">Glomerella graminicola</name>
    <dbReference type="NCBI Taxonomy" id="645133"/>
    <lineage>
        <taxon>Eukaryota</taxon>
        <taxon>Fungi</taxon>
        <taxon>Dikarya</taxon>
        <taxon>Ascomycota</taxon>
        <taxon>Pezizomycotina</taxon>
        <taxon>Sordariomycetes</taxon>
        <taxon>Hypocreomycetidae</taxon>
        <taxon>Glomerellales</taxon>
        <taxon>Glomerellaceae</taxon>
        <taxon>Colletotrichum</taxon>
        <taxon>Colletotrichum graminicola species complex</taxon>
    </lineage>
</organism>
<protein>
    <recommendedName>
        <fullName evidence="4">BZIP domain-containing protein</fullName>
    </recommendedName>
</protein>
<dbReference type="CDD" id="cd14688">
    <property type="entry name" value="bZIP_YAP"/>
    <property type="match status" value="1"/>
</dbReference>
<dbReference type="PANTHER" id="PTHR42070:SF1">
    <property type="entry name" value="FILAMENT ASSOCIATED PROTEIN, PUTATIVE (AFU_ORTHOLOGUE AFUA_8G06630)-RELATED"/>
    <property type="match status" value="1"/>
</dbReference>